<evidence type="ECO:0000313" key="12">
    <source>
        <dbReference type="Proteomes" id="UP001527202"/>
    </source>
</evidence>
<accession>A0A410X2R3</accession>
<dbReference type="Gene3D" id="1.20.140.70">
    <property type="entry name" value="Oligopeptidase f, N-terminal domain"/>
    <property type="match status" value="1"/>
</dbReference>
<evidence type="ECO:0000256" key="5">
    <source>
        <dbReference type="ARBA" id="ARBA00023049"/>
    </source>
</evidence>
<dbReference type="InterPro" id="IPR001333">
    <property type="entry name" value="Peptidase_M32_Taq"/>
</dbReference>
<proteinExistence type="inferred from homology"/>
<dbReference type="GO" id="GO:0006508">
    <property type="term" value="P:proteolysis"/>
    <property type="evidence" value="ECO:0007669"/>
    <property type="project" value="UniProtKB-KW"/>
</dbReference>
<protein>
    <submittedName>
        <fullName evidence="9 10">Oligoendopeptidase</fullName>
    </submittedName>
</protein>
<dbReference type="GeneID" id="95378213"/>
<keyword evidence="5 6" id="KW-0482">Metalloprotease</keyword>
<dbReference type="GO" id="GO:0004222">
    <property type="term" value="F:metalloendopeptidase activity"/>
    <property type="evidence" value="ECO:0007669"/>
    <property type="project" value="InterPro"/>
</dbReference>
<dbReference type="InterPro" id="IPR001567">
    <property type="entry name" value="Pept_M3A_M3B_dom"/>
</dbReference>
<dbReference type="InterPro" id="IPR011977">
    <property type="entry name" value="Pept_M3B_clade3"/>
</dbReference>
<dbReference type="PANTHER" id="PTHR34217:SF1">
    <property type="entry name" value="CARBOXYPEPTIDASE 1"/>
    <property type="match status" value="1"/>
</dbReference>
<dbReference type="InterPro" id="IPR013647">
    <property type="entry name" value="OligopepF_N_dom"/>
</dbReference>
<dbReference type="CDD" id="cd09607">
    <property type="entry name" value="M3B_PepF"/>
    <property type="match status" value="1"/>
</dbReference>
<evidence type="ECO:0000313" key="11">
    <source>
        <dbReference type="Proteomes" id="UP000288943"/>
    </source>
</evidence>
<dbReference type="InterPro" id="IPR034006">
    <property type="entry name" value="M3B_PepF_2"/>
</dbReference>
<evidence type="ECO:0000256" key="6">
    <source>
        <dbReference type="RuleBase" id="RU003435"/>
    </source>
</evidence>
<evidence type="ECO:0000313" key="9">
    <source>
        <dbReference type="EMBL" id="MCY9599322.1"/>
    </source>
</evidence>
<sequence>MHTPLNQTWDLDVFFPGGSESPQFASFLNDLDGDIAGFRASLEKASSPQSAGDSAGFKALIDQYQGILKRIREADSFVGCLAADNQKDKKAVQLGGKVKTLYADFLASLTRLDPVITGTPDDVWSALLEQEGLREIAFSLNERRTQAKEKLPPEQEALISDLAVDGYHGWNDLYNTTVSQFRMVVEENGERQELSAGQAFNRLHTPELAKRTELFNRWEEAWAEKADFAAEALNHIAGFRLQVYKQRGWDSVHKEPLEINRMSKQTLDVMWDVITRNKGVLVDYLNRKAQLLGLEKLAWADVDAPLEGGTKTVGYDEGAKLIVDQFRDFSPRLADYAAQAFENRWIEAEDRAGKRPGGFCTSFPLAKQTRIFMTYSGTLNNLSTLAHELGHGFHQYLMDDMPALAQEYAMNVAETASTFAELIVSDAAVKAAVSDDERIVLLEDKIQRAVAFFMNIHARFIFETNFYDERRKGLVSADRLSELMVQAQKDAFNDSLSAYHPHFWAAKLHFYATDVPFYNFPYTFGFLFSAGIYARALEEGTAFEDKYAALLRDTGSMTVEELAHKHLGVDLTQPDFWQSAVDTVIEDVNEFMRLTEGKVK</sequence>
<comment type="similarity">
    <text evidence="6">Belongs to the peptidase M3 family.</text>
</comment>
<dbReference type="PANTHER" id="PTHR34217">
    <property type="entry name" value="METAL-DEPENDENT CARBOXYPEPTIDASE"/>
    <property type="match status" value="1"/>
</dbReference>
<dbReference type="NCBIfam" id="TIGR02290">
    <property type="entry name" value="M3_fam_3"/>
    <property type="match status" value="1"/>
</dbReference>
<evidence type="ECO:0000256" key="2">
    <source>
        <dbReference type="ARBA" id="ARBA00022723"/>
    </source>
</evidence>
<dbReference type="KEGG" id="pchi:PC41400_25815"/>
<dbReference type="Gene3D" id="1.10.1370.20">
    <property type="entry name" value="Oligoendopeptidase f, C-terminal domain"/>
    <property type="match status" value="1"/>
</dbReference>
<dbReference type="InterPro" id="IPR042088">
    <property type="entry name" value="OligoPept_F_C"/>
</dbReference>
<dbReference type="SUPFAM" id="SSF55486">
    <property type="entry name" value="Metalloproteases ('zincins'), catalytic domain"/>
    <property type="match status" value="1"/>
</dbReference>
<evidence type="ECO:0000256" key="4">
    <source>
        <dbReference type="ARBA" id="ARBA00022833"/>
    </source>
</evidence>
<dbReference type="Proteomes" id="UP000288943">
    <property type="component" value="Chromosome"/>
</dbReference>
<dbReference type="Proteomes" id="UP001527202">
    <property type="component" value="Unassembled WGS sequence"/>
</dbReference>
<feature type="domain" description="Peptidase M3A/M3B catalytic" evidence="7">
    <location>
        <begin position="335"/>
        <end position="581"/>
    </location>
</feature>
<evidence type="ECO:0000256" key="3">
    <source>
        <dbReference type="ARBA" id="ARBA00022801"/>
    </source>
</evidence>
<dbReference type="GO" id="GO:0004181">
    <property type="term" value="F:metallocarboxypeptidase activity"/>
    <property type="evidence" value="ECO:0007669"/>
    <property type="project" value="InterPro"/>
</dbReference>
<comment type="cofactor">
    <cofactor evidence="6">
        <name>Zn(2+)</name>
        <dbReference type="ChEBI" id="CHEBI:29105"/>
    </cofactor>
    <text evidence="6">Binds 1 zinc ion.</text>
</comment>
<dbReference type="AlphaFoldDB" id="A0A410X2R3"/>
<dbReference type="Pfam" id="PF01432">
    <property type="entry name" value="Peptidase_M3"/>
    <property type="match status" value="1"/>
</dbReference>
<keyword evidence="1 6" id="KW-0645">Protease</keyword>
<evidence type="ECO:0000313" key="10">
    <source>
        <dbReference type="EMBL" id="QAV20918.1"/>
    </source>
</evidence>
<keyword evidence="3 6" id="KW-0378">Hydrolase</keyword>
<keyword evidence="12" id="KW-1185">Reference proteome</keyword>
<dbReference type="OrthoDB" id="9769691at2"/>
<feature type="domain" description="Oligopeptidase F N-terminal" evidence="8">
    <location>
        <begin position="119"/>
        <end position="182"/>
    </location>
</feature>
<dbReference type="RefSeq" id="WP_042233561.1">
    <property type="nucleotide sequence ID" value="NZ_CP026520.1"/>
</dbReference>
<dbReference type="EMBL" id="CP026520">
    <property type="protein sequence ID" value="QAV20918.1"/>
    <property type="molecule type" value="Genomic_DNA"/>
</dbReference>
<reference evidence="9 12" key="2">
    <citation type="submission" date="2022-05" db="EMBL/GenBank/DDBJ databases">
        <title>Genome Sequencing of Bee-Associated Microbes.</title>
        <authorList>
            <person name="Dunlap C."/>
        </authorList>
    </citation>
    <scope>NUCLEOTIDE SEQUENCE [LARGE SCALE GENOMIC DNA]</scope>
    <source>
        <strain evidence="9 12">NRRL B-23120</strain>
    </source>
</reference>
<evidence type="ECO:0000256" key="1">
    <source>
        <dbReference type="ARBA" id="ARBA00022670"/>
    </source>
</evidence>
<evidence type="ECO:0000259" key="7">
    <source>
        <dbReference type="Pfam" id="PF01432"/>
    </source>
</evidence>
<dbReference type="GO" id="GO:0046872">
    <property type="term" value="F:metal ion binding"/>
    <property type="evidence" value="ECO:0007669"/>
    <property type="project" value="UniProtKB-UniRule"/>
</dbReference>
<reference evidence="10 11" key="1">
    <citation type="submission" date="2018-01" db="EMBL/GenBank/DDBJ databases">
        <title>The whole genome sequencing and assembly of Paenibacillus chitinolyticus KCCM 41400 strain.</title>
        <authorList>
            <person name="Kim J.-Y."/>
            <person name="Park M.-K."/>
            <person name="Lee Y.-J."/>
            <person name="Yi H."/>
            <person name="Bahn Y.-S."/>
            <person name="Kim J.F."/>
            <person name="Lee D.-W."/>
        </authorList>
    </citation>
    <scope>NUCLEOTIDE SEQUENCE [LARGE SCALE GENOMIC DNA]</scope>
    <source>
        <strain evidence="10 11">KCCM 41400</strain>
    </source>
</reference>
<evidence type="ECO:0000259" key="8">
    <source>
        <dbReference type="Pfam" id="PF08439"/>
    </source>
</evidence>
<keyword evidence="4 6" id="KW-0862">Zinc</keyword>
<keyword evidence="2 6" id="KW-0479">Metal-binding</keyword>
<name>A0A410X2R3_9BACL</name>
<organism evidence="10 11">
    <name type="scientific">Paenibacillus chitinolyticus</name>
    <dbReference type="NCBI Taxonomy" id="79263"/>
    <lineage>
        <taxon>Bacteria</taxon>
        <taxon>Bacillati</taxon>
        <taxon>Bacillota</taxon>
        <taxon>Bacilli</taxon>
        <taxon>Bacillales</taxon>
        <taxon>Paenibacillaceae</taxon>
        <taxon>Paenibacillus</taxon>
    </lineage>
</organism>
<dbReference type="EMBL" id="JAMDMJ010000042">
    <property type="protein sequence ID" value="MCY9599322.1"/>
    <property type="molecule type" value="Genomic_DNA"/>
</dbReference>
<dbReference type="Pfam" id="PF08439">
    <property type="entry name" value="Peptidase_M3_N"/>
    <property type="match status" value="1"/>
</dbReference>
<gene>
    <name evidence="9" type="ORF">M5X16_26630</name>
    <name evidence="10" type="ORF">PC41400_25815</name>
</gene>